<accession>A0A0D3KBS3</accession>
<dbReference type="HOGENOM" id="CLU_701025_0_0_1"/>
<organism evidence="3 4">
    <name type="scientific">Emiliania huxleyi (strain CCMP1516)</name>
    <dbReference type="NCBI Taxonomy" id="280463"/>
    <lineage>
        <taxon>Eukaryota</taxon>
        <taxon>Haptista</taxon>
        <taxon>Haptophyta</taxon>
        <taxon>Prymnesiophyceae</taxon>
        <taxon>Isochrysidales</taxon>
        <taxon>Noelaerhabdaceae</taxon>
        <taxon>Emiliania</taxon>
    </lineage>
</organism>
<name>A0A0D3KBS3_EMIH1</name>
<dbReference type="GO" id="GO:0004065">
    <property type="term" value="F:arylsulfatase activity"/>
    <property type="evidence" value="ECO:0007669"/>
    <property type="project" value="TreeGrafter"/>
</dbReference>
<dbReference type="AlphaFoldDB" id="A0A0D3KBS3"/>
<keyword evidence="4" id="KW-1185">Reference proteome</keyword>
<dbReference type="PaxDb" id="2903-EOD33208"/>
<dbReference type="Pfam" id="PF00884">
    <property type="entry name" value="Sulfatase"/>
    <property type="match status" value="1"/>
</dbReference>
<dbReference type="InterPro" id="IPR000917">
    <property type="entry name" value="Sulfatase_N"/>
</dbReference>
<dbReference type="SUPFAM" id="SSF53649">
    <property type="entry name" value="Alkaline phosphatase-like"/>
    <property type="match status" value="1"/>
</dbReference>
<dbReference type="KEGG" id="ehx:EMIHUDRAFT_202443"/>
<dbReference type="PANTHER" id="PTHR42693:SF33">
    <property type="entry name" value="ARYLSULFATASE"/>
    <property type="match status" value="1"/>
</dbReference>
<evidence type="ECO:0000313" key="4">
    <source>
        <dbReference type="Proteomes" id="UP000013827"/>
    </source>
</evidence>
<feature type="domain" description="Sulfatase N-terminal" evidence="2">
    <location>
        <begin position="21"/>
        <end position="199"/>
    </location>
</feature>
<evidence type="ECO:0000259" key="2">
    <source>
        <dbReference type="Pfam" id="PF00884"/>
    </source>
</evidence>
<dbReference type="InterPro" id="IPR017850">
    <property type="entry name" value="Alkaline_phosphatase_core_sf"/>
</dbReference>
<reference evidence="4" key="1">
    <citation type="journal article" date="2013" name="Nature">
        <title>Pan genome of the phytoplankton Emiliania underpins its global distribution.</title>
        <authorList>
            <person name="Read B.A."/>
            <person name="Kegel J."/>
            <person name="Klute M.J."/>
            <person name="Kuo A."/>
            <person name="Lefebvre S.C."/>
            <person name="Maumus F."/>
            <person name="Mayer C."/>
            <person name="Miller J."/>
            <person name="Monier A."/>
            <person name="Salamov A."/>
            <person name="Young J."/>
            <person name="Aguilar M."/>
            <person name="Claverie J.M."/>
            <person name="Frickenhaus S."/>
            <person name="Gonzalez K."/>
            <person name="Herman E.K."/>
            <person name="Lin Y.C."/>
            <person name="Napier J."/>
            <person name="Ogata H."/>
            <person name="Sarno A.F."/>
            <person name="Shmutz J."/>
            <person name="Schroeder D."/>
            <person name="de Vargas C."/>
            <person name="Verret F."/>
            <person name="von Dassow P."/>
            <person name="Valentin K."/>
            <person name="Van de Peer Y."/>
            <person name="Wheeler G."/>
            <person name="Dacks J.B."/>
            <person name="Delwiche C.F."/>
            <person name="Dyhrman S.T."/>
            <person name="Glockner G."/>
            <person name="John U."/>
            <person name="Richards T."/>
            <person name="Worden A.Z."/>
            <person name="Zhang X."/>
            <person name="Grigoriev I.V."/>
            <person name="Allen A.E."/>
            <person name="Bidle K."/>
            <person name="Borodovsky M."/>
            <person name="Bowler C."/>
            <person name="Brownlee C."/>
            <person name="Cock J.M."/>
            <person name="Elias M."/>
            <person name="Gladyshev V.N."/>
            <person name="Groth M."/>
            <person name="Guda C."/>
            <person name="Hadaegh A."/>
            <person name="Iglesias-Rodriguez M.D."/>
            <person name="Jenkins J."/>
            <person name="Jones B.M."/>
            <person name="Lawson T."/>
            <person name="Leese F."/>
            <person name="Lindquist E."/>
            <person name="Lobanov A."/>
            <person name="Lomsadze A."/>
            <person name="Malik S.B."/>
            <person name="Marsh M.E."/>
            <person name="Mackinder L."/>
            <person name="Mock T."/>
            <person name="Mueller-Roeber B."/>
            <person name="Pagarete A."/>
            <person name="Parker M."/>
            <person name="Probert I."/>
            <person name="Quesneville H."/>
            <person name="Raines C."/>
            <person name="Rensing S.A."/>
            <person name="Riano-Pachon D.M."/>
            <person name="Richier S."/>
            <person name="Rokitta S."/>
            <person name="Shiraiwa Y."/>
            <person name="Soanes D.M."/>
            <person name="van der Giezen M."/>
            <person name="Wahlund T.M."/>
            <person name="Williams B."/>
            <person name="Wilson W."/>
            <person name="Wolfe G."/>
            <person name="Wurch L.L."/>
        </authorList>
    </citation>
    <scope>NUCLEOTIDE SEQUENCE</scope>
</reference>
<sequence>MASARRVEGKGVGAIKPASLFNTSEEYVYTQAAVAALRSLAIEPDHAPFALTLSLHSPHGPPETFEQFISAYPVLLDWMSGSEKVAGVTMEEIGTALYHAQVSQSDFLFGLLLEALGELKLRQSTLVLFFSDHGATWTPEQVTGNHYKGGVMDKTDFHNHFAERVRKVPLILSWPGVIRSEQVVSAPVSLMDVHSTILAGVRLALDGTTTRSTPEVHSHGTSLWPLIALVNDQRTAKDKLHNQTSLFVYGRHSLSPFKPIWPAIINPMFMARRAQHKLVCDYPHVPGANEVIVDGQHIPVQQKWFCTGWGDRQHRPLHATPNGHCIDARGFRGTPCFLFLCKTSDEPCVLVDNRVNDKRHMHDRVATRLDRDAQMAWEHYTACNQSPFPDEGFR</sequence>
<dbReference type="eggNOG" id="KOG3867">
    <property type="taxonomic scope" value="Eukaryota"/>
</dbReference>
<dbReference type="Proteomes" id="UP000013827">
    <property type="component" value="Unassembled WGS sequence"/>
</dbReference>
<reference evidence="3" key="2">
    <citation type="submission" date="2024-10" db="UniProtKB">
        <authorList>
            <consortium name="EnsemblProtists"/>
        </authorList>
    </citation>
    <scope>IDENTIFICATION</scope>
</reference>
<comment type="similarity">
    <text evidence="1">Belongs to the sulfatase family.</text>
</comment>
<dbReference type="InterPro" id="IPR050738">
    <property type="entry name" value="Sulfatase"/>
</dbReference>
<protein>
    <recommendedName>
        <fullName evidence="2">Sulfatase N-terminal domain-containing protein</fullName>
    </recommendedName>
</protein>
<dbReference type="GeneID" id="17278479"/>
<dbReference type="PANTHER" id="PTHR42693">
    <property type="entry name" value="ARYLSULFATASE FAMILY MEMBER"/>
    <property type="match status" value="1"/>
</dbReference>
<evidence type="ECO:0000313" key="3">
    <source>
        <dbReference type="EnsemblProtists" id="EOD33208"/>
    </source>
</evidence>
<evidence type="ECO:0000256" key="1">
    <source>
        <dbReference type="ARBA" id="ARBA00008779"/>
    </source>
</evidence>
<proteinExistence type="inferred from homology"/>
<dbReference type="EnsemblProtists" id="EOD33208">
    <property type="protein sequence ID" value="EOD33208"/>
    <property type="gene ID" value="EMIHUDRAFT_202443"/>
</dbReference>
<dbReference type="Gene3D" id="3.40.720.10">
    <property type="entry name" value="Alkaline Phosphatase, subunit A"/>
    <property type="match status" value="1"/>
</dbReference>
<dbReference type="RefSeq" id="XP_005785637.1">
    <property type="nucleotide sequence ID" value="XM_005785580.1"/>
</dbReference>